<feature type="region of interest" description="Disordered" evidence="1">
    <location>
        <begin position="172"/>
        <end position="201"/>
    </location>
</feature>
<evidence type="ECO:0000313" key="3">
    <source>
        <dbReference type="RefSeq" id="XP_030984692.1"/>
    </source>
</evidence>
<feature type="compositionally biased region" description="Polar residues" evidence="1">
    <location>
        <begin position="59"/>
        <end position="70"/>
    </location>
</feature>
<feature type="compositionally biased region" description="Low complexity" evidence="1">
    <location>
        <begin position="91"/>
        <end position="108"/>
    </location>
</feature>
<evidence type="ECO:0000256" key="1">
    <source>
        <dbReference type="SAM" id="MobiDB-lite"/>
    </source>
</evidence>
<evidence type="ECO:0000313" key="2">
    <source>
        <dbReference type="Proteomes" id="UP000515153"/>
    </source>
</evidence>
<feature type="compositionally biased region" description="Low complexity" evidence="1">
    <location>
        <begin position="71"/>
        <end position="84"/>
    </location>
</feature>
<dbReference type="RefSeq" id="XP_030984692.1">
    <property type="nucleotide sequence ID" value="XM_031123119.1"/>
</dbReference>
<organism evidence="2 3">
    <name type="scientific">Pyricularia grisea</name>
    <name type="common">Crabgrass-specific blast fungus</name>
    <name type="synonym">Magnaporthe grisea</name>
    <dbReference type="NCBI Taxonomy" id="148305"/>
    <lineage>
        <taxon>Eukaryota</taxon>
        <taxon>Fungi</taxon>
        <taxon>Dikarya</taxon>
        <taxon>Ascomycota</taxon>
        <taxon>Pezizomycotina</taxon>
        <taxon>Sordariomycetes</taxon>
        <taxon>Sordariomycetidae</taxon>
        <taxon>Magnaporthales</taxon>
        <taxon>Pyriculariaceae</taxon>
        <taxon>Pyricularia</taxon>
    </lineage>
</organism>
<gene>
    <name evidence="3" type="ORF">PgNI_03065</name>
</gene>
<dbReference type="KEGG" id="pgri:PgNI_03065"/>
<reference evidence="3" key="1">
    <citation type="journal article" date="2019" name="Mol. Biol. Evol.">
        <title>Blast fungal genomes show frequent chromosomal changes, gene gains and losses, and effector gene turnover.</title>
        <authorList>
            <person name="Gomez Luciano L.B."/>
            <person name="Jason Tsai I."/>
            <person name="Chuma I."/>
            <person name="Tosa Y."/>
            <person name="Chen Y.H."/>
            <person name="Li J.Y."/>
            <person name="Li M.Y."/>
            <person name="Jade Lu M.Y."/>
            <person name="Nakayashiki H."/>
            <person name="Li W.H."/>
        </authorList>
    </citation>
    <scope>NUCLEOTIDE SEQUENCE</scope>
    <source>
        <strain evidence="3">NI907</strain>
    </source>
</reference>
<keyword evidence="2" id="KW-1185">Reference proteome</keyword>
<feature type="compositionally biased region" description="Polar residues" evidence="1">
    <location>
        <begin position="1"/>
        <end position="12"/>
    </location>
</feature>
<name>A0A6P8BBX4_PYRGI</name>
<sequence length="346" mass="37943">MAATSEPLTGTSLPFKPQIPITPPPDCLDFAIKTPQLSTKPTTLNRQVPAAMDSKIKNTEPQIKTSATCVTPSTDSTQPSSASSHCPNLGSSSSATPTNAATTSSTPNMDPRYLALISRIAAYYQQRSQAIANYQHQKCQAWANLQRAKCQEMTQAAMLVVAWYVRDRIQRRRKREKRQFRRGLSERSAATAPTPAGVSKKKRVEATVDKWIGQLPKDVLPSPNTAALDKPIDTDELGFSIDAEPSTTDGDDKLFAVADGMIKSQLARIEVPLLGALDFAADEDESDSGSDYEEVRRWRPGGEDVGDLRGVAEQDDDDEDEDDYSYEYDDDDDDDMEDLTGEVASK</sequence>
<dbReference type="OrthoDB" id="5234702at2759"/>
<feature type="region of interest" description="Disordered" evidence="1">
    <location>
        <begin position="1"/>
        <end position="20"/>
    </location>
</feature>
<reference evidence="3" key="2">
    <citation type="submission" date="2019-10" db="EMBL/GenBank/DDBJ databases">
        <authorList>
            <consortium name="NCBI Genome Project"/>
        </authorList>
    </citation>
    <scope>NUCLEOTIDE SEQUENCE</scope>
    <source>
        <strain evidence="3">NI907</strain>
    </source>
</reference>
<reference evidence="3" key="3">
    <citation type="submission" date="2025-08" db="UniProtKB">
        <authorList>
            <consortium name="RefSeq"/>
        </authorList>
    </citation>
    <scope>IDENTIFICATION</scope>
    <source>
        <strain evidence="3">NI907</strain>
    </source>
</reference>
<feature type="compositionally biased region" description="Basic residues" evidence="1">
    <location>
        <begin position="172"/>
        <end position="181"/>
    </location>
</feature>
<proteinExistence type="predicted"/>
<accession>A0A6P8BBX4</accession>
<dbReference type="Proteomes" id="UP000515153">
    <property type="component" value="Unplaced"/>
</dbReference>
<feature type="compositionally biased region" description="Acidic residues" evidence="1">
    <location>
        <begin position="282"/>
        <end position="292"/>
    </location>
</feature>
<feature type="compositionally biased region" description="Acidic residues" evidence="1">
    <location>
        <begin position="313"/>
        <end position="340"/>
    </location>
</feature>
<dbReference type="AlphaFoldDB" id="A0A6P8BBX4"/>
<feature type="compositionally biased region" description="Basic and acidic residues" evidence="1">
    <location>
        <begin position="293"/>
        <end position="312"/>
    </location>
</feature>
<protein>
    <submittedName>
        <fullName evidence="3">Uncharacterized protein</fullName>
    </submittedName>
</protein>
<feature type="region of interest" description="Disordered" evidence="1">
    <location>
        <begin position="38"/>
        <end position="109"/>
    </location>
</feature>
<feature type="region of interest" description="Disordered" evidence="1">
    <location>
        <begin position="282"/>
        <end position="346"/>
    </location>
</feature>
<dbReference type="GeneID" id="41958030"/>